<dbReference type="Pfam" id="PF03596">
    <property type="entry name" value="Cad"/>
    <property type="match status" value="1"/>
</dbReference>
<reference evidence="3" key="1">
    <citation type="submission" date="2022-10" db="EMBL/GenBank/DDBJ databases">
        <title>Tapping the CABI collections for fungal endophytes: first genome assemblies for Collariella, Neodidymelliopsis, Ascochyta clinopodiicola, Didymella pomorum, Didymosphaeria variabile, Neocosmospora piperis and Neocucurbitaria cava.</title>
        <authorList>
            <person name="Hill R."/>
        </authorList>
    </citation>
    <scope>NUCLEOTIDE SEQUENCE</scope>
    <source>
        <strain evidence="3">IMI 360193</strain>
    </source>
</reference>
<dbReference type="InterPro" id="IPR004676">
    <property type="entry name" value="Cd-R_transporter"/>
</dbReference>
<keyword evidence="2" id="KW-0472">Membrane</keyword>
<feature type="transmembrane region" description="Helical" evidence="2">
    <location>
        <begin position="471"/>
        <end position="491"/>
    </location>
</feature>
<protein>
    <recommendedName>
        <fullName evidence="5">F-box domain-containing protein</fullName>
    </recommendedName>
</protein>
<feature type="compositionally biased region" description="Polar residues" evidence="1">
    <location>
        <begin position="1"/>
        <end position="17"/>
    </location>
</feature>
<feature type="region of interest" description="Disordered" evidence="1">
    <location>
        <begin position="1"/>
        <end position="21"/>
    </location>
</feature>
<name>A0A9W8WTP5_9PLEO</name>
<dbReference type="SUPFAM" id="SSF81383">
    <property type="entry name" value="F-box domain"/>
    <property type="match status" value="1"/>
</dbReference>
<evidence type="ECO:0008006" key="5">
    <source>
        <dbReference type="Google" id="ProtNLM"/>
    </source>
</evidence>
<feature type="compositionally biased region" description="Basic and acidic residues" evidence="1">
    <location>
        <begin position="570"/>
        <end position="589"/>
    </location>
</feature>
<sequence length="589" mass="64351">MDSNGNTEPEASASRSSALVPYPSAPHQRVRFNDTAPLASATTPHRDVTLSAPVWTPGTAITDLPNEILRDVFLVVDGRFSRTLYSLSLTCKRFRGVVQGGCEPEYNLRGKRIDDPFALMERLIGTSFRNTSSVKELHIQMHQVSFTFPDYLDEWETFTILQKLVLRIESPYVEYDTEVRRTPDQVFSRLHLIPASFGAAGWNGSIDNTSGRGSRKTAVLLEALATIFISLIRAVDLLATQPTFANTPHKHHLAPIATFPNAIVPHQQYLLADTSSVPATPPEHHRNATDLEPTTMDFGKAIGVALSTFAITNIDDLFVLVTFFAEESTSSTLTPLKIVLGQYIGFTIIIAISMIGFALAFAVPTRPIGFLGLLPILVGIWRAIDLLIPLEEQQGSEHKKSAALRSVGKVAAVTLMNGGDNVGTYTPLFSQAKRGEIAVYVVVYYVMLGVWCGVAWLIMGQKHLLQLVQKYARWLLPLLYVSLGIFIIVNSECYPWAVERIDRDTSTDPGAAVLSATTVVLIVLCTGTLVAYQRHKQAAQGKPEHGGAGEELGVGHGIAPAQASSETLEPMDRAASKAVELEKRSTDDT</sequence>
<keyword evidence="2" id="KW-0812">Transmembrane</keyword>
<dbReference type="CDD" id="cd09917">
    <property type="entry name" value="F-box_SF"/>
    <property type="match status" value="1"/>
</dbReference>
<feature type="transmembrane region" description="Helical" evidence="2">
    <location>
        <begin position="370"/>
        <end position="390"/>
    </location>
</feature>
<dbReference type="Proteomes" id="UP001140562">
    <property type="component" value="Unassembled WGS sequence"/>
</dbReference>
<feature type="region of interest" description="Disordered" evidence="1">
    <location>
        <begin position="563"/>
        <end position="589"/>
    </location>
</feature>
<evidence type="ECO:0000256" key="1">
    <source>
        <dbReference type="SAM" id="MobiDB-lite"/>
    </source>
</evidence>
<dbReference type="EMBL" id="JAPEUV010000112">
    <property type="protein sequence ID" value="KAJ4332660.1"/>
    <property type="molecule type" value="Genomic_DNA"/>
</dbReference>
<feature type="transmembrane region" description="Helical" evidence="2">
    <location>
        <begin position="343"/>
        <end position="363"/>
    </location>
</feature>
<feature type="transmembrane region" description="Helical" evidence="2">
    <location>
        <begin position="437"/>
        <end position="459"/>
    </location>
</feature>
<dbReference type="AlphaFoldDB" id="A0A9W8WTP5"/>
<accession>A0A9W8WTP5</accession>
<keyword evidence="4" id="KW-1185">Reference proteome</keyword>
<keyword evidence="2" id="KW-1133">Transmembrane helix</keyword>
<feature type="transmembrane region" description="Helical" evidence="2">
    <location>
        <begin position="511"/>
        <end position="532"/>
    </location>
</feature>
<organism evidence="3 4">
    <name type="scientific">Didymella glomerata</name>
    <dbReference type="NCBI Taxonomy" id="749621"/>
    <lineage>
        <taxon>Eukaryota</taxon>
        <taxon>Fungi</taxon>
        <taxon>Dikarya</taxon>
        <taxon>Ascomycota</taxon>
        <taxon>Pezizomycotina</taxon>
        <taxon>Dothideomycetes</taxon>
        <taxon>Pleosporomycetidae</taxon>
        <taxon>Pleosporales</taxon>
        <taxon>Pleosporineae</taxon>
        <taxon>Didymellaceae</taxon>
        <taxon>Didymella</taxon>
    </lineage>
</organism>
<evidence type="ECO:0000313" key="4">
    <source>
        <dbReference type="Proteomes" id="UP001140562"/>
    </source>
</evidence>
<comment type="caution">
    <text evidence="3">The sequence shown here is derived from an EMBL/GenBank/DDBJ whole genome shotgun (WGS) entry which is preliminary data.</text>
</comment>
<dbReference type="OrthoDB" id="3791566at2759"/>
<evidence type="ECO:0000313" key="3">
    <source>
        <dbReference type="EMBL" id="KAJ4332660.1"/>
    </source>
</evidence>
<dbReference type="InterPro" id="IPR036047">
    <property type="entry name" value="F-box-like_dom_sf"/>
</dbReference>
<proteinExistence type="predicted"/>
<gene>
    <name evidence="3" type="ORF">N0V87_008220</name>
</gene>
<evidence type="ECO:0000256" key="2">
    <source>
        <dbReference type="SAM" id="Phobius"/>
    </source>
</evidence>